<gene>
    <name evidence="1" type="ORF">LCL61_17905</name>
</gene>
<dbReference type="EMBL" id="CP150484">
    <property type="protein sequence ID" value="WYW17426.1"/>
    <property type="molecule type" value="Genomic_DNA"/>
</dbReference>
<keyword evidence="2" id="KW-1185">Reference proteome</keyword>
<organism evidence="1 2">
    <name type="scientific">Amycolatopsis coloradensis</name>
    <dbReference type="NCBI Taxonomy" id="76021"/>
    <lineage>
        <taxon>Bacteria</taxon>
        <taxon>Bacillati</taxon>
        <taxon>Actinomycetota</taxon>
        <taxon>Actinomycetes</taxon>
        <taxon>Pseudonocardiales</taxon>
        <taxon>Pseudonocardiaceae</taxon>
        <taxon>Amycolatopsis</taxon>
    </lineage>
</organism>
<proteinExistence type="predicted"/>
<reference evidence="1" key="1">
    <citation type="submission" date="2023-10" db="EMBL/GenBank/DDBJ databases">
        <title>Whole genome sequencing of actinobacterial strain Amycolatopsis sp. (BCA-696) identifies the underlying plant growth-promoting genes.</title>
        <authorList>
            <person name="Gandham P."/>
            <person name="Vadla N."/>
            <person name="Saji A."/>
            <person name="Srinivas V."/>
            <person name="Ruperao P."/>
            <person name="Selvanayagam S."/>
            <person name="Saxena R.K."/>
            <person name="Rathore A."/>
            <person name="Gopalakrishnan S."/>
            <person name="Thakur V."/>
        </authorList>
    </citation>
    <scope>NUCLEOTIDE SEQUENCE</scope>
    <source>
        <strain evidence="1">BCA-696</strain>
    </source>
</reference>
<evidence type="ECO:0000313" key="2">
    <source>
        <dbReference type="Proteomes" id="UP001456344"/>
    </source>
</evidence>
<protein>
    <submittedName>
        <fullName evidence="1">AAA family ATPase</fullName>
    </submittedName>
</protein>
<evidence type="ECO:0000313" key="1">
    <source>
        <dbReference type="EMBL" id="WYW17426.1"/>
    </source>
</evidence>
<name>A0ACD5BDK0_9PSEU</name>
<dbReference type="Proteomes" id="UP001456344">
    <property type="component" value="Chromosome"/>
</dbReference>
<sequence length="1109" mass="119847">MTPELPGRAGAQRALLIGVGEFSTQVPAGEEPALDDSGWPPLDFANEVTESVSHALTNLQYEATTLHNPDRRDLVGAIDRELEDGEACLVVHVVSHGDIGDDDQRLDVVPANGRPGLGTNVSEWISTAQQRRAPALFLLDLCRAGRAARLPWLVARAGRDARAWVIAGAGPDEDAFDGRFSRSVAEVLKQLAVDGLGTDPSRRYVSFPAFARRIAERVEAMPGLPQRVHATPLDPAQDVPELPFFPNPRFVDDPQRLARQAIESPLRSFLDELDDVFDAEHFLGRVGSHFAGRRRQLRDLARWMDGADPGSGLRVVTGSPGVGKSALLGALVCAAHPVLAAAVPHVRARLEAAGCPSRNPYLGAVHARQRRVPELVDSLVRQFGLPRPSQSRSVAGLITELAGLAVTPVIVVDAVDEALDPNRMIRDFLMPLVGARHLDDTPVCRLLVGFRPWQEFQLLRKIAAEDHGLTDLDTVSRVELRYDLQEYLRTRLADMPGYDSADQRPVREHLATTMATRLVGLRRRSNQSAWGAFLVAGMFVGYLGHLAPVTSLVEAEKLGATAPRSLPEVLELELGARPDRAELRATLAAVAHTVGEGAPAEVIGFLAEGFCATATEDRVRALLDAVRFYLRTTVEQDGTTLYRLLHQSLADYLRLRPMSGSTAEADGAEDIRAGSGAVFDRLLGAVRAGRWGSWSSVPPYLLRHVIHHAIEAGRVDELLLDIEFLLHADGRSLVPELYRAQDTAARLRGDMYLQALRRWAFGNEPLAVRRWVLAVEAARHGDAELGRRIASDIQSGGWIPRWASTLPFDDERSWATAVTSSGSESAGIVVAAGSNGHAWQFDLSTGERIGKPFAGASGVVSSVALADVDGMRLAVTGGADGSVRAWDTRTGALVGSTDLAIGWINAITCSEVGGRTAMIVCGDECVRFWDPATGAVLDAPAIDHRWSRAIASTSIDGRPVAVTVSNDHAVRVWDLTDGTLVHPPSRDHRDRVYAVACTMLDGDPVAVTGGDDYLIRLWNLRSGRPIAEPLAGHSDWIAAVVCTEIDERPTAISGGFDRAVRVWDLGTGQCSEVLTMPAPVWALDITPDNGLVVCTGQDVLTLDHIAKGR</sequence>
<accession>A0ACD5BDK0</accession>